<evidence type="ECO:0000256" key="9">
    <source>
        <dbReference type="ARBA" id="ARBA00022692"/>
    </source>
</evidence>
<name>A0ABR1F483_9ASCO</name>
<gene>
    <name evidence="18" type="ORF">BZA70DRAFT_179217</name>
</gene>
<evidence type="ECO:0000256" key="12">
    <source>
        <dbReference type="ARBA" id="ARBA00023002"/>
    </source>
</evidence>
<comment type="catalytic activity">
    <reaction evidence="2">
        <text>a primary alcohol + O2 = an aldehyde + H2O2</text>
        <dbReference type="Rhea" id="RHEA:19829"/>
        <dbReference type="ChEBI" id="CHEBI:15379"/>
        <dbReference type="ChEBI" id="CHEBI:15734"/>
        <dbReference type="ChEBI" id="CHEBI:16240"/>
        <dbReference type="ChEBI" id="CHEBI:17478"/>
        <dbReference type="EC" id="1.1.3.13"/>
    </reaction>
</comment>
<evidence type="ECO:0000313" key="19">
    <source>
        <dbReference type="Proteomes" id="UP001498771"/>
    </source>
</evidence>
<comment type="function">
    <text evidence="3">Long-chain fatty alcohol oxidase involved in the omega-oxidation pathway of lipid degradation.</text>
</comment>
<evidence type="ECO:0000256" key="2">
    <source>
        <dbReference type="ARBA" id="ARBA00001411"/>
    </source>
</evidence>
<dbReference type="EMBL" id="JBBJBU010000007">
    <property type="protein sequence ID" value="KAK7204631.1"/>
    <property type="molecule type" value="Genomic_DNA"/>
</dbReference>
<evidence type="ECO:0000256" key="10">
    <source>
        <dbReference type="ARBA" id="ARBA00022827"/>
    </source>
</evidence>
<dbReference type="Proteomes" id="UP001498771">
    <property type="component" value="Unassembled WGS sequence"/>
</dbReference>
<keyword evidence="11" id="KW-1133">Transmembrane helix</keyword>
<dbReference type="SUPFAM" id="SSF51905">
    <property type="entry name" value="FAD/NAD(P)-binding domain"/>
    <property type="match status" value="1"/>
</dbReference>
<dbReference type="InterPro" id="IPR007867">
    <property type="entry name" value="GMC_OxRtase_C"/>
</dbReference>
<proteinExistence type="inferred from homology"/>
<keyword evidence="13" id="KW-0485">Methanol utilization</keyword>
<evidence type="ECO:0000256" key="15">
    <source>
        <dbReference type="PIRNR" id="PIRNR028937"/>
    </source>
</evidence>
<dbReference type="Pfam" id="PF05199">
    <property type="entry name" value="GMC_oxred_C"/>
    <property type="match status" value="1"/>
</dbReference>
<evidence type="ECO:0000256" key="14">
    <source>
        <dbReference type="ARBA" id="ARBA00023136"/>
    </source>
</evidence>
<evidence type="ECO:0000256" key="6">
    <source>
        <dbReference type="ARBA" id="ARBA00005144"/>
    </source>
</evidence>
<evidence type="ECO:0000256" key="11">
    <source>
        <dbReference type="ARBA" id="ARBA00022989"/>
    </source>
</evidence>
<evidence type="ECO:0000259" key="16">
    <source>
        <dbReference type="Pfam" id="PF00732"/>
    </source>
</evidence>
<evidence type="ECO:0000256" key="5">
    <source>
        <dbReference type="ARBA" id="ARBA00004370"/>
    </source>
</evidence>
<dbReference type="RefSeq" id="XP_064767664.1">
    <property type="nucleotide sequence ID" value="XM_064909925.1"/>
</dbReference>
<keyword evidence="9" id="KW-0812">Transmembrane</keyword>
<comment type="catalytic activity">
    <reaction evidence="1 15">
        <text>a long-chain primary fatty alcohol + O2 = a long-chain fatty aldehyde + H2O2</text>
        <dbReference type="Rhea" id="RHEA:22756"/>
        <dbReference type="ChEBI" id="CHEBI:15379"/>
        <dbReference type="ChEBI" id="CHEBI:16240"/>
        <dbReference type="ChEBI" id="CHEBI:17176"/>
        <dbReference type="ChEBI" id="CHEBI:77396"/>
        <dbReference type="EC" id="1.1.3.20"/>
    </reaction>
</comment>
<comment type="similarity">
    <text evidence="7 15">Belongs to the GMC oxidoreductase family.</text>
</comment>
<dbReference type="PIRSF" id="PIRSF028937">
    <property type="entry name" value="Lg_Ch_AO"/>
    <property type="match status" value="1"/>
</dbReference>
<evidence type="ECO:0000313" key="18">
    <source>
        <dbReference type="EMBL" id="KAK7204631.1"/>
    </source>
</evidence>
<dbReference type="PANTHER" id="PTHR46056">
    <property type="entry name" value="LONG-CHAIN-ALCOHOL OXIDASE"/>
    <property type="match status" value="1"/>
</dbReference>
<evidence type="ECO:0000256" key="3">
    <source>
        <dbReference type="ARBA" id="ARBA00003842"/>
    </source>
</evidence>
<comment type="subcellular location">
    <subcellularLocation>
        <location evidence="5">Membrane</location>
    </subcellularLocation>
    <subcellularLocation>
        <location evidence="4">Peroxisome matrix</location>
    </subcellularLocation>
</comment>
<comment type="pathway">
    <text evidence="6">Energy metabolism; methane degradation.</text>
</comment>
<evidence type="ECO:0000256" key="8">
    <source>
        <dbReference type="ARBA" id="ARBA00022630"/>
    </source>
</evidence>
<dbReference type="Pfam" id="PF00732">
    <property type="entry name" value="GMC_oxred_N"/>
    <property type="match status" value="1"/>
</dbReference>
<keyword evidence="14" id="KW-0472">Membrane</keyword>
<evidence type="ECO:0000256" key="4">
    <source>
        <dbReference type="ARBA" id="ARBA00004253"/>
    </source>
</evidence>
<keyword evidence="10" id="KW-0274">FAD</keyword>
<accession>A0ABR1F483</accession>
<organism evidence="18 19">
    <name type="scientific">Myxozyma melibiosi</name>
    <dbReference type="NCBI Taxonomy" id="54550"/>
    <lineage>
        <taxon>Eukaryota</taxon>
        <taxon>Fungi</taxon>
        <taxon>Dikarya</taxon>
        <taxon>Ascomycota</taxon>
        <taxon>Saccharomycotina</taxon>
        <taxon>Lipomycetes</taxon>
        <taxon>Lipomycetales</taxon>
        <taxon>Lipomycetaceae</taxon>
        <taxon>Myxozyma</taxon>
    </lineage>
</organism>
<protein>
    <recommendedName>
        <fullName evidence="15">Long-chain-alcohol oxidase</fullName>
        <ecNumber evidence="15">1.1.3.20</ecNumber>
    </recommendedName>
</protein>
<evidence type="ECO:0000256" key="1">
    <source>
        <dbReference type="ARBA" id="ARBA00000920"/>
    </source>
</evidence>
<keyword evidence="8" id="KW-0285">Flavoprotein</keyword>
<dbReference type="InterPro" id="IPR000172">
    <property type="entry name" value="GMC_OxRdtase_N"/>
</dbReference>
<evidence type="ECO:0000256" key="7">
    <source>
        <dbReference type="ARBA" id="ARBA00010790"/>
    </source>
</evidence>
<comment type="caution">
    <text evidence="18">The sequence shown here is derived from an EMBL/GenBank/DDBJ whole genome shotgun (WGS) entry which is preliminary data.</text>
</comment>
<dbReference type="Gene3D" id="3.50.50.60">
    <property type="entry name" value="FAD/NAD(P)-binding domain"/>
    <property type="match status" value="2"/>
</dbReference>
<reference evidence="18 19" key="1">
    <citation type="submission" date="2024-03" db="EMBL/GenBank/DDBJ databases">
        <title>Genome-scale model development and genomic sequencing of the oleaginous clade Lipomyces.</title>
        <authorList>
            <consortium name="Lawrence Berkeley National Laboratory"/>
            <person name="Czajka J.J."/>
            <person name="Han Y."/>
            <person name="Kim J."/>
            <person name="Mondo S.J."/>
            <person name="Hofstad B.A."/>
            <person name="Robles A."/>
            <person name="Haridas S."/>
            <person name="Riley R."/>
            <person name="LaButti K."/>
            <person name="Pangilinan J."/>
            <person name="Andreopoulos W."/>
            <person name="Lipzen A."/>
            <person name="Yan J."/>
            <person name="Wang M."/>
            <person name="Ng V."/>
            <person name="Grigoriev I.V."/>
            <person name="Spatafora J.W."/>
            <person name="Magnuson J.K."/>
            <person name="Baker S.E."/>
            <person name="Pomraning K.R."/>
        </authorList>
    </citation>
    <scope>NUCLEOTIDE SEQUENCE [LARGE SCALE GENOMIC DNA]</scope>
    <source>
        <strain evidence="18 19">Phaff 52-87</strain>
    </source>
</reference>
<dbReference type="EC" id="1.1.3.20" evidence="15"/>
<keyword evidence="19" id="KW-1185">Reference proteome</keyword>
<dbReference type="PANTHER" id="PTHR46056:SF12">
    <property type="entry name" value="LONG-CHAIN-ALCOHOL OXIDASE"/>
    <property type="match status" value="1"/>
</dbReference>
<evidence type="ECO:0000256" key="13">
    <source>
        <dbReference type="ARBA" id="ARBA00023095"/>
    </source>
</evidence>
<feature type="domain" description="Glucose-methanol-choline oxidoreductase C-terminal" evidence="17">
    <location>
        <begin position="535"/>
        <end position="680"/>
    </location>
</feature>
<keyword evidence="12 15" id="KW-0560">Oxidoreductase</keyword>
<feature type="domain" description="Glucose-methanol-choline oxidoreductase N-terminal" evidence="16">
    <location>
        <begin position="241"/>
        <end position="451"/>
    </location>
</feature>
<sequence length="708" mass="77769">MTSIPTLTDAQWETLIAAADTFVGEVSADSLIQSLGSHTFSDNPSYESTLRAFAVDRPSTHVDDYKRDVAVRFLFTQTEANLQSLRTLLNLLDYRASSLIFTGHACAFRNLSFKQREAVLLGWSTSRLPPLRMMYRTFYSLSVLPYFKVSGLAAPAMRFPLRNPDADDHERYASKTFYRYKMITQAELLRSTFDVVIIGSGSGASVSATRIAQAGYSVLVLEKGRYYHQDELNMTMDEASAALYENKGLFESEGRNITCLAGSTFGGGSTVNWSASLKPSAKARHEWAVQHGAKFYATREYDRALTSVCEFMGVSDKHIVHSRANQIILSGSEKIGSPAHAVPQNTGGHTHRCGFCGAGCRFGEKQGGVARWFVEAAKHGAKFLDQALVRKIRTKDGRAIGVDITAYGFHELFVPAKLVVCAAGSMNTPVVLQKSGFTNKNIGRHLHIHPVVFTYGVWKDIEFNAHGEAILTAVNTEVDDLDGQGYGAKVECLIHQPSLMFAGMPWRGADDYKKTLAKFNNIATFISIARDRGEGEVYYDAKTGTQGFRYQVNEFDRHSIAEGIIKIAEICLAESVNEIHAAETRIPPFIATAEDHEQGRLSPRFQAWCETVRRYAGTPFSSIIGTAHQMSTCRMGSSPVTSATKTTGELWECKDLFVTDASVLPSASGVNPMITVMSTAEIIAGNIVKRLAELKQTGAAELDVPSKL</sequence>
<dbReference type="InterPro" id="IPR036188">
    <property type="entry name" value="FAD/NAD-bd_sf"/>
</dbReference>
<dbReference type="InterPro" id="IPR012400">
    <property type="entry name" value="Long_Oxdase"/>
</dbReference>
<dbReference type="GeneID" id="90035437"/>
<evidence type="ECO:0000259" key="17">
    <source>
        <dbReference type="Pfam" id="PF05199"/>
    </source>
</evidence>